<evidence type="ECO:0000313" key="5">
    <source>
        <dbReference type="Proteomes" id="UP001186944"/>
    </source>
</evidence>
<dbReference type="EMBL" id="VSWD01000009">
    <property type="protein sequence ID" value="KAK3092338.1"/>
    <property type="molecule type" value="Genomic_DNA"/>
</dbReference>
<keyword evidence="2" id="KW-0597">Phosphoprotein</keyword>
<gene>
    <name evidence="4" type="ORF">FSP39_001514</name>
</gene>
<evidence type="ECO:0000256" key="3">
    <source>
        <dbReference type="ARBA" id="ARBA00023054"/>
    </source>
</evidence>
<comment type="similarity">
    <text evidence="1">Belongs to the zygin family.</text>
</comment>
<reference evidence="4" key="1">
    <citation type="submission" date="2019-08" db="EMBL/GenBank/DDBJ databases">
        <title>The improved chromosome-level genome for the pearl oyster Pinctada fucata martensii using PacBio sequencing and Hi-C.</title>
        <authorList>
            <person name="Zheng Z."/>
        </authorList>
    </citation>
    <scope>NUCLEOTIDE SEQUENCE</scope>
    <source>
        <strain evidence="4">ZZ-2019</strain>
        <tissue evidence="4">Adductor muscle</tissue>
    </source>
</reference>
<accession>A0AA88XUY2</accession>
<dbReference type="GO" id="GO:0030424">
    <property type="term" value="C:axon"/>
    <property type="evidence" value="ECO:0007669"/>
    <property type="project" value="TreeGrafter"/>
</dbReference>
<organism evidence="4 5">
    <name type="scientific">Pinctada imbricata</name>
    <name type="common">Atlantic pearl-oyster</name>
    <name type="synonym">Pinctada martensii</name>
    <dbReference type="NCBI Taxonomy" id="66713"/>
    <lineage>
        <taxon>Eukaryota</taxon>
        <taxon>Metazoa</taxon>
        <taxon>Spiralia</taxon>
        <taxon>Lophotrochozoa</taxon>
        <taxon>Mollusca</taxon>
        <taxon>Bivalvia</taxon>
        <taxon>Autobranchia</taxon>
        <taxon>Pteriomorphia</taxon>
        <taxon>Pterioida</taxon>
        <taxon>Pterioidea</taxon>
        <taxon>Pteriidae</taxon>
        <taxon>Pinctada</taxon>
    </lineage>
</organism>
<evidence type="ECO:0008006" key="6">
    <source>
        <dbReference type="Google" id="ProtNLM"/>
    </source>
</evidence>
<evidence type="ECO:0000256" key="2">
    <source>
        <dbReference type="ARBA" id="ARBA00022553"/>
    </source>
</evidence>
<dbReference type="PANTHER" id="PTHR12394">
    <property type="entry name" value="ZYGIN"/>
    <property type="match status" value="1"/>
</dbReference>
<dbReference type="GO" id="GO:0005737">
    <property type="term" value="C:cytoplasm"/>
    <property type="evidence" value="ECO:0007669"/>
    <property type="project" value="TreeGrafter"/>
</dbReference>
<protein>
    <recommendedName>
        <fullName evidence="6">Fasciculation and elongation protein zeta-2</fullName>
    </recommendedName>
</protein>
<dbReference type="AlphaFoldDB" id="A0AA88XUY2"/>
<name>A0AA88XUY2_PINIB</name>
<sequence>MAELQFQAPLAKFENEEWNEFSEFQGVNNIENILNCPDEKSSNENEENEPFVEQFSGSLEDLVNSFDEKITKCFCDFQENVNDKIAPVQIRTQEEIMSDCQMWWTITGNFGNILPIDWSKSYAKQLQTKALNLTERKDDDSMKLDLSDDEELAAQFDMHSLIVNSLQHEDSDHLATADEVISEIETMMADPHAPECDQDTLAQDLAMEKEKLPPLPSYSENDLKGMNCTQLNEVLNEYEVTIKELSEVLIRELALRDELEYDKELKNQFISLLLTIQKRRRECNVDKKKKKSKSVNNNESPEAPSTFLTTVIPYHTSQGPPTSEQLQIYIKILQAINEDDATVPTLLTDYILKGFAFSHLRLRTLKFSWGVINIISVTCPYRYQYQSNVLEVKHQTANYNGLYMLSFQVDNMGEKQSNTTMR</sequence>
<keyword evidence="5" id="KW-1185">Reference proteome</keyword>
<keyword evidence="3" id="KW-0175">Coiled coil</keyword>
<dbReference type="PANTHER" id="PTHR12394:SF12">
    <property type="entry name" value="LD08195P"/>
    <property type="match status" value="1"/>
</dbReference>
<evidence type="ECO:0000313" key="4">
    <source>
        <dbReference type="EMBL" id="KAK3092338.1"/>
    </source>
</evidence>
<dbReference type="InterPro" id="IPR011680">
    <property type="entry name" value="FEZ"/>
</dbReference>
<comment type="caution">
    <text evidence="4">The sequence shown here is derived from an EMBL/GenBank/DDBJ whole genome shotgun (WGS) entry which is preliminary data.</text>
</comment>
<proteinExistence type="inferred from homology"/>
<evidence type="ECO:0000256" key="1">
    <source>
        <dbReference type="ARBA" id="ARBA00006788"/>
    </source>
</evidence>
<dbReference type="Pfam" id="PF07763">
    <property type="entry name" value="FEZ"/>
    <property type="match status" value="1"/>
</dbReference>
<dbReference type="Proteomes" id="UP001186944">
    <property type="component" value="Unassembled WGS sequence"/>
</dbReference>